<reference evidence="1 2" key="1">
    <citation type="submission" date="2023-07" db="EMBL/GenBank/DDBJ databases">
        <title>Sorghum-associated microbial communities from plants grown in Nebraska, USA.</title>
        <authorList>
            <person name="Schachtman D."/>
        </authorList>
    </citation>
    <scope>NUCLEOTIDE SEQUENCE [LARGE SCALE GENOMIC DNA]</scope>
    <source>
        <strain evidence="1 2">BE57</strain>
    </source>
</reference>
<evidence type="ECO:0000313" key="1">
    <source>
        <dbReference type="EMBL" id="MDR6807526.1"/>
    </source>
</evidence>
<organism evidence="1 2">
    <name type="scientific">Dyadobacter fermentans</name>
    <dbReference type="NCBI Taxonomy" id="94254"/>
    <lineage>
        <taxon>Bacteria</taxon>
        <taxon>Pseudomonadati</taxon>
        <taxon>Bacteroidota</taxon>
        <taxon>Cytophagia</taxon>
        <taxon>Cytophagales</taxon>
        <taxon>Spirosomataceae</taxon>
        <taxon>Dyadobacter</taxon>
    </lineage>
</organism>
<protein>
    <submittedName>
        <fullName evidence="1">Uncharacterized protein</fullName>
    </submittedName>
</protein>
<dbReference type="Proteomes" id="UP001264980">
    <property type="component" value="Unassembled WGS sequence"/>
</dbReference>
<evidence type="ECO:0000313" key="2">
    <source>
        <dbReference type="Proteomes" id="UP001264980"/>
    </source>
</evidence>
<sequence>MSHDNKVYRYSNPFPAKNFNARSDYVAVPQNITNNIFQSAVG</sequence>
<comment type="caution">
    <text evidence="1">The sequence shown here is derived from an EMBL/GenBank/DDBJ whole genome shotgun (WGS) entry which is preliminary data.</text>
</comment>
<keyword evidence="2" id="KW-1185">Reference proteome</keyword>
<accession>A0ABU1R297</accession>
<gene>
    <name evidence="1" type="ORF">J2W84_004580</name>
</gene>
<proteinExistence type="predicted"/>
<dbReference type="EMBL" id="JAVDTI010000005">
    <property type="protein sequence ID" value="MDR6807526.1"/>
    <property type="molecule type" value="Genomic_DNA"/>
</dbReference>
<name>A0ABU1R297_9BACT</name>